<keyword evidence="2" id="KW-0472">Membrane</keyword>
<reference evidence="3" key="1">
    <citation type="submission" date="2020-01" db="EMBL/GenBank/DDBJ databases">
        <authorList>
            <person name="Meier V. D."/>
            <person name="Meier V D."/>
        </authorList>
    </citation>
    <scope>NUCLEOTIDE SEQUENCE</scope>
    <source>
        <strain evidence="3">HLG_WM_MAG_03</strain>
    </source>
</reference>
<feature type="transmembrane region" description="Helical" evidence="2">
    <location>
        <begin position="85"/>
        <end position="110"/>
    </location>
</feature>
<organism evidence="3">
    <name type="scientific">uncultured Sulfurovum sp</name>
    <dbReference type="NCBI Taxonomy" id="269237"/>
    <lineage>
        <taxon>Bacteria</taxon>
        <taxon>Pseudomonadati</taxon>
        <taxon>Campylobacterota</taxon>
        <taxon>Epsilonproteobacteria</taxon>
        <taxon>Campylobacterales</taxon>
        <taxon>Sulfurovaceae</taxon>
        <taxon>Sulfurovum</taxon>
        <taxon>environmental samples</taxon>
    </lineage>
</organism>
<evidence type="ECO:0000256" key="2">
    <source>
        <dbReference type="SAM" id="Phobius"/>
    </source>
</evidence>
<dbReference type="AlphaFoldDB" id="A0A6S6T0W1"/>
<feature type="transmembrane region" description="Helical" evidence="2">
    <location>
        <begin position="142"/>
        <end position="166"/>
    </location>
</feature>
<protein>
    <submittedName>
        <fullName evidence="3">Integral membrane protein YggT, involved in response to extracytoplasmic stress (Osmotic shock)</fullName>
    </submittedName>
</protein>
<feature type="transmembrane region" description="Helical" evidence="2">
    <location>
        <begin position="55"/>
        <end position="78"/>
    </location>
</feature>
<dbReference type="Pfam" id="PF02325">
    <property type="entry name" value="CCB3_YggT"/>
    <property type="match status" value="2"/>
</dbReference>
<gene>
    <name evidence="3" type="ORF">HELGO_WM19385</name>
</gene>
<dbReference type="GO" id="GO:0016020">
    <property type="term" value="C:membrane"/>
    <property type="evidence" value="ECO:0007669"/>
    <property type="project" value="InterPro"/>
</dbReference>
<accession>A0A6S6T0W1</accession>
<dbReference type="PANTHER" id="PTHR33219:SF14">
    <property type="entry name" value="PROTEIN COFACTOR ASSEMBLY OF COMPLEX C SUBUNIT B CCB3, CHLOROPLASTIC-RELATED"/>
    <property type="match status" value="1"/>
</dbReference>
<evidence type="ECO:0000313" key="3">
    <source>
        <dbReference type="EMBL" id="CAA6816701.1"/>
    </source>
</evidence>
<keyword evidence="2" id="KW-0812">Transmembrane</keyword>
<keyword evidence="2" id="KW-1133">Transmembrane helix</keyword>
<feature type="transmembrane region" description="Helical" evidence="2">
    <location>
        <begin position="7"/>
        <end position="28"/>
    </location>
</feature>
<comment type="similarity">
    <text evidence="1">Belongs to the YggT family.</text>
</comment>
<dbReference type="PANTHER" id="PTHR33219">
    <property type="entry name" value="YLMG HOMOLOG PROTEIN 2, CHLOROPLASTIC"/>
    <property type="match status" value="1"/>
</dbReference>
<sequence>MDFILAPLLLIIQVYIWIIIISAILSILQVNPRQPAVEIIRRITEPAFSFVRQKLPFVVVGGVDLSPLVLIVGLQLITSLVTGNIFLAVIGILSSIIYAYIILIIISVVLSYVSVDPYNPIVQLINRLTEPPLKFIRQKLPFLVISGIDLSPIVLIFGLQAVIALLGRLSVGI</sequence>
<dbReference type="InterPro" id="IPR003425">
    <property type="entry name" value="CCB3/YggT"/>
</dbReference>
<evidence type="ECO:0000256" key="1">
    <source>
        <dbReference type="ARBA" id="ARBA00010894"/>
    </source>
</evidence>
<name>A0A6S6T0W1_9BACT</name>
<proteinExistence type="inferred from homology"/>
<dbReference type="EMBL" id="CACVAR010000267">
    <property type="protein sequence ID" value="CAA6816701.1"/>
    <property type="molecule type" value="Genomic_DNA"/>
</dbReference>